<evidence type="ECO:0000256" key="1">
    <source>
        <dbReference type="SAM" id="MobiDB-lite"/>
    </source>
</evidence>
<feature type="compositionally biased region" description="Low complexity" evidence="1">
    <location>
        <begin position="72"/>
        <end position="84"/>
    </location>
</feature>
<evidence type="ECO:0000313" key="2">
    <source>
        <dbReference type="EMBL" id="KAG2314677.1"/>
    </source>
</evidence>
<protein>
    <submittedName>
        <fullName evidence="2">Uncharacterized protein</fullName>
    </submittedName>
</protein>
<dbReference type="Proteomes" id="UP000886595">
    <property type="component" value="Unassembled WGS sequence"/>
</dbReference>
<dbReference type="AlphaFoldDB" id="A0A8X8AXR9"/>
<evidence type="ECO:0000313" key="3">
    <source>
        <dbReference type="Proteomes" id="UP000886595"/>
    </source>
</evidence>
<feature type="region of interest" description="Disordered" evidence="1">
    <location>
        <begin position="72"/>
        <end position="91"/>
    </location>
</feature>
<accession>A0A8X8AXR9</accession>
<dbReference type="EMBL" id="JAAMPC010000004">
    <property type="protein sequence ID" value="KAG2314677.1"/>
    <property type="molecule type" value="Genomic_DNA"/>
</dbReference>
<sequence>MEEKLDIQVQQNAEAFKRQETSQKHSVNAVFAEDDEWHKFEKIDDLKKDDFLVTSLMSIGIHWFLLAPSHISENSSSLSSNSENQCRLTPS</sequence>
<comment type="caution">
    <text evidence="2">The sequence shown here is derived from an EMBL/GenBank/DDBJ whole genome shotgun (WGS) entry which is preliminary data.</text>
</comment>
<proteinExistence type="predicted"/>
<gene>
    <name evidence="2" type="ORF">Bca52824_017799</name>
</gene>
<reference evidence="2 3" key="1">
    <citation type="submission" date="2020-02" db="EMBL/GenBank/DDBJ databases">
        <authorList>
            <person name="Ma Q."/>
            <person name="Huang Y."/>
            <person name="Song X."/>
            <person name="Pei D."/>
        </authorList>
    </citation>
    <scope>NUCLEOTIDE SEQUENCE [LARGE SCALE GENOMIC DNA]</scope>
    <source>
        <strain evidence="2">Sxm20200214</strain>
        <tissue evidence="2">Leaf</tissue>
    </source>
</reference>
<organism evidence="2 3">
    <name type="scientific">Brassica carinata</name>
    <name type="common">Ethiopian mustard</name>
    <name type="synonym">Abyssinian cabbage</name>
    <dbReference type="NCBI Taxonomy" id="52824"/>
    <lineage>
        <taxon>Eukaryota</taxon>
        <taxon>Viridiplantae</taxon>
        <taxon>Streptophyta</taxon>
        <taxon>Embryophyta</taxon>
        <taxon>Tracheophyta</taxon>
        <taxon>Spermatophyta</taxon>
        <taxon>Magnoliopsida</taxon>
        <taxon>eudicotyledons</taxon>
        <taxon>Gunneridae</taxon>
        <taxon>Pentapetalae</taxon>
        <taxon>rosids</taxon>
        <taxon>malvids</taxon>
        <taxon>Brassicales</taxon>
        <taxon>Brassicaceae</taxon>
        <taxon>Brassiceae</taxon>
        <taxon>Brassica</taxon>
    </lineage>
</organism>
<name>A0A8X8AXR9_BRACI</name>
<keyword evidence="3" id="KW-1185">Reference proteome</keyword>